<dbReference type="InterPro" id="IPR011990">
    <property type="entry name" value="TPR-like_helical_dom_sf"/>
</dbReference>
<organism evidence="2 3">
    <name type="scientific">Lentilactobacillus rapi DSM 19907 = JCM 15042</name>
    <dbReference type="NCBI Taxonomy" id="1423795"/>
    <lineage>
        <taxon>Bacteria</taxon>
        <taxon>Bacillati</taxon>
        <taxon>Bacillota</taxon>
        <taxon>Bacilli</taxon>
        <taxon>Lactobacillales</taxon>
        <taxon>Lactobacillaceae</taxon>
        <taxon>Lentilactobacillus</taxon>
    </lineage>
</organism>
<evidence type="ECO:0000259" key="1">
    <source>
        <dbReference type="PROSITE" id="PS50943"/>
    </source>
</evidence>
<dbReference type="SUPFAM" id="SSF48452">
    <property type="entry name" value="TPR-like"/>
    <property type="match status" value="1"/>
</dbReference>
<dbReference type="InterPro" id="IPR001387">
    <property type="entry name" value="Cro/C1-type_HTH"/>
</dbReference>
<gene>
    <name evidence="2" type="ORF">FD12_GL000557</name>
</gene>
<dbReference type="PROSITE" id="PS50943">
    <property type="entry name" value="HTH_CROC1"/>
    <property type="match status" value="1"/>
</dbReference>
<dbReference type="SMART" id="SM00530">
    <property type="entry name" value="HTH_XRE"/>
    <property type="match status" value="1"/>
</dbReference>
<dbReference type="SUPFAM" id="SSF47413">
    <property type="entry name" value="lambda repressor-like DNA-binding domains"/>
    <property type="match status" value="1"/>
</dbReference>
<dbReference type="Proteomes" id="UP000051977">
    <property type="component" value="Unassembled WGS sequence"/>
</dbReference>
<comment type="caution">
    <text evidence="2">The sequence shown here is derived from an EMBL/GenBank/DDBJ whole genome shotgun (WGS) entry which is preliminary data.</text>
</comment>
<dbReference type="InterPro" id="IPR010982">
    <property type="entry name" value="Lambda_DNA-bd_dom_sf"/>
</dbReference>
<proteinExistence type="predicted"/>
<sequence length="301" mass="34411">MKISGSMIRKARKQKGLSQAQLAEGICTQATISGIETQNNCSSFEILCKVCDRLKLDLTQVTSNPEYGDKLFSLIDESMRYNRFQEASQFIKQISFEKLTSKASRGRYSCYLGYINLFIDDDMNEAIYNFNVMLTRYSATDYTFYQAWANLGLGLAYQNQGKPSRAQEYIEVSTEILKKLKSDEKQDFFAIVDLYVRIIGLYLDIENYDCALELIKDISVKLTQADLIYKLDILAEQESKCYYAKGRVVCGTMKQFAAFFISQLRGNTELSEKIIKHNQAHIVETVKQELAKTEGLPTLIK</sequence>
<evidence type="ECO:0000313" key="2">
    <source>
        <dbReference type="EMBL" id="KRL16085.1"/>
    </source>
</evidence>
<name>A0ABR5PD09_9LACO</name>
<dbReference type="Pfam" id="PF01381">
    <property type="entry name" value="HTH_3"/>
    <property type="match status" value="1"/>
</dbReference>
<dbReference type="EMBL" id="AZEI01000076">
    <property type="protein sequence ID" value="KRL16085.1"/>
    <property type="molecule type" value="Genomic_DNA"/>
</dbReference>
<dbReference type="GO" id="GO:0003677">
    <property type="term" value="F:DNA binding"/>
    <property type="evidence" value="ECO:0007669"/>
    <property type="project" value="UniProtKB-KW"/>
</dbReference>
<protein>
    <submittedName>
        <fullName evidence="2">DNA-binding helix-turn-helix protein</fullName>
    </submittedName>
</protein>
<dbReference type="Gene3D" id="1.25.40.10">
    <property type="entry name" value="Tetratricopeptide repeat domain"/>
    <property type="match status" value="1"/>
</dbReference>
<dbReference type="CDD" id="cd00093">
    <property type="entry name" value="HTH_XRE"/>
    <property type="match status" value="1"/>
</dbReference>
<keyword evidence="3" id="KW-1185">Reference proteome</keyword>
<feature type="domain" description="HTH cro/C1-type" evidence="1">
    <location>
        <begin position="8"/>
        <end position="61"/>
    </location>
</feature>
<keyword evidence="2" id="KW-0238">DNA-binding</keyword>
<accession>A0ABR5PD09</accession>
<reference evidence="2 3" key="1">
    <citation type="journal article" date="2015" name="Genome Announc.">
        <title>Expanding the biotechnology potential of lactobacilli through comparative genomics of 213 strains and associated genera.</title>
        <authorList>
            <person name="Sun Z."/>
            <person name="Harris H.M."/>
            <person name="McCann A."/>
            <person name="Guo C."/>
            <person name="Argimon S."/>
            <person name="Zhang W."/>
            <person name="Yang X."/>
            <person name="Jeffery I.B."/>
            <person name="Cooney J.C."/>
            <person name="Kagawa T.F."/>
            <person name="Liu W."/>
            <person name="Song Y."/>
            <person name="Salvetti E."/>
            <person name="Wrobel A."/>
            <person name="Rasinkangas P."/>
            <person name="Parkhill J."/>
            <person name="Rea M.C."/>
            <person name="O'Sullivan O."/>
            <person name="Ritari J."/>
            <person name="Douillard F.P."/>
            <person name="Paul Ross R."/>
            <person name="Yang R."/>
            <person name="Briner A.E."/>
            <person name="Felis G.E."/>
            <person name="de Vos W.M."/>
            <person name="Barrangou R."/>
            <person name="Klaenhammer T.R."/>
            <person name="Caufield P.W."/>
            <person name="Cui Y."/>
            <person name="Zhang H."/>
            <person name="O'Toole P.W."/>
        </authorList>
    </citation>
    <scope>NUCLEOTIDE SEQUENCE [LARGE SCALE GENOMIC DNA]</scope>
    <source>
        <strain evidence="2 3">DSM 19907</strain>
    </source>
</reference>
<evidence type="ECO:0000313" key="3">
    <source>
        <dbReference type="Proteomes" id="UP000051977"/>
    </source>
</evidence>